<keyword evidence="4" id="KW-1185">Reference proteome</keyword>
<feature type="compositionally biased region" description="Low complexity" evidence="1">
    <location>
        <begin position="110"/>
        <end position="126"/>
    </location>
</feature>
<feature type="region of interest" description="Disordered" evidence="1">
    <location>
        <begin position="1"/>
        <end position="27"/>
    </location>
</feature>
<proteinExistence type="predicted"/>
<evidence type="ECO:0000256" key="2">
    <source>
        <dbReference type="SAM" id="Phobius"/>
    </source>
</evidence>
<evidence type="ECO:0000256" key="1">
    <source>
        <dbReference type="SAM" id="MobiDB-lite"/>
    </source>
</evidence>
<sequence>MTNGETAGGPGTGRGTDSDGRTDSPARFCTDFRDVLRARDVSFRRAEELSGWGKSTIAAATRGPGLPNGDLVTDVLAAVGLEPDEVAAWRTRHARLRDPPPAVDTPTLPPATEAAPEPAAPSAPGRRSTRRRVEIAVFVLLVALVAGLATALVLVLVAPPSPEPRTVLVQNRVAIGPGDLVEDRTPSYLSSRPVAYCARIPGCKIPGTDVWSGATFEAVCQLTGEVITNADLTSTSIGQNPNAAVSEVWLGALAPDGRVGYISEVYLAPSYRGGLGLPPC</sequence>
<feature type="compositionally biased region" description="Gly residues" evidence="1">
    <location>
        <begin position="1"/>
        <end position="14"/>
    </location>
</feature>
<dbReference type="Proteomes" id="UP001300763">
    <property type="component" value="Unassembled WGS sequence"/>
</dbReference>
<feature type="compositionally biased region" description="Basic and acidic residues" evidence="1">
    <location>
        <begin position="16"/>
        <end position="27"/>
    </location>
</feature>
<evidence type="ECO:0000313" key="4">
    <source>
        <dbReference type="Proteomes" id="UP001300763"/>
    </source>
</evidence>
<dbReference type="RefSeq" id="WP_274199293.1">
    <property type="nucleotide sequence ID" value="NZ_JAQZAO010000002.1"/>
</dbReference>
<feature type="region of interest" description="Disordered" evidence="1">
    <location>
        <begin position="96"/>
        <end position="127"/>
    </location>
</feature>
<dbReference type="EMBL" id="JAQZAO010000002">
    <property type="protein sequence ID" value="MDD7964758.1"/>
    <property type="molecule type" value="Genomic_DNA"/>
</dbReference>
<name>A0ABT5SSN5_9PSEU</name>
<comment type="caution">
    <text evidence="3">The sequence shown here is derived from an EMBL/GenBank/DDBJ whole genome shotgun (WGS) entry which is preliminary data.</text>
</comment>
<organism evidence="3 4">
    <name type="scientific">Actinomycetospora lemnae</name>
    <dbReference type="NCBI Taxonomy" id="3019891"/>
    <lineage>
        <taxon>Bacteria</taxon>
        <taxon>Bacillati</taxon>
        <taxon>Actinomycetota</taxon>
        <taxon>Actinomycetes</taxon>
        <taxon>Pseudonocardiales</taxon>
        <taxon>Pseudonocardiaceae</taxon>
        <taxon>Actinomycetospora</taxon>
    </lineage>
</organism>
<evidence type="ECO:0008006" key="5">
    <source>
        <dbReference type="Google" id="ProtNLM"/>
    </source>
</evidence>
<keyword evidence="2" id="KW-0472">Membrane</keyword>
<keyword evidence="2" id="KW-1133">Transmembrane helix</keyword>
<gene>
    <name evidence="3" type="ORF">PGB27_05290</name>
</gene>
<protein>
    <recommendedName>
        <fullName evidence="5">Helix-turn-helix protein</fullName>
    </recommendedName>
</protein>
<feature type="transmembrane region" description="Helical" evidence="2">
    <location>
        <begin position="135"/>
        <end position="158"/>
    </location>
</feature>
<accession>A0ABT5SSN5</accession>
<evidence type="ECO:0000313" key="3">
    <source>
        <dbReference type="EMBL" id="MDD7964758.1"/>
    </source>
</evidence>
<feature type="compositionally biased region" description="Pro residues" evidence="1">
    <location>
        <begin position="99"/>
        <end position="109"/>
    </location>
</feature>
<keyword evidence="2" id="KW-0812">Transmembrane</keyword>
<reference evidence="3 4" key="1">
    <citation type="submission" date="2023-02" db="EMBL/GenBank/DDBJ databases">
        <title>Genome sequencing required for Actinomycetospora new species description.</title>
        <authorList>
            <person name="Saimee Y."/>
            <person name="Duangmal K."/>
        </authorList>
    </citation>
    <scope>NUCLEOTIDE SEQUENCE [LARGE SCALE GENOMIC DNA]</scope>
    <source>
        <strain evidence="3 4">DW7H6</strain>
    </source>
</reference>